<dbReference type="EMBL" id="AOIV01000023">
    <property type="protein sequence ID" value="ELZ31121.1"/>
    <property type="molecule type" value="Genomic_DNA"/>
</dbReference>
<evidence type="ECO:0000313" key="6">
    <source>
        <dbReference type="EMBL" id="ELZ31121.1"/>
    </source>
</evidence>
<accession>M0D6K5</accession>
<dbReference type="SUPFAM" id="SSF53448">
    <property type="entry name" value="Nucleotide-diphospho-sugar transferases"/>
    <property type="match status" value="1"/>
</dbReference>
<keyword evidence="4" id="KW-0472">Membrane</keyword>
<reference evidence="6 7" key="1">
    <citation type="journal article" date="2014" name="PLoS Genet.">
        <title>Phylogenetically driven sequencing of extremely halophilic archaea reveals strategies for static and dynamic osmo-response.</title>
        <authorList>
            <person name="Becker E.A."/>
            <person name="Seitzer P.M."/>
            <person name="Tritt A."/>
            <person name="Larsen D."/>
            <person name="Krusor M."/>
            <person name="Yao A.I."/>
            <person name="Wu D."/>
            <person name="Madern D."/>
            <person name="Eisen J.A."/>
            <person name="Darling A.E."/>
            <person name="Facciotti M.T."/>
        </authorList>
    </citation>
    <scope>NUCLEOTIDE SEQUENCE [LARGE SCALE GENOMIC DNA]</scope>
    <source>
        <strain evidence="6 7">JCM 14848</strain>
    </source>
</reference>
<dbReference type="RefSeq" id="WP_008386260.1">
    <property type="nucleotide sequence ID" value="NZ_AOIV01000023.1"/>
</dbReference>
<keyword evidence="1" id="KW-0328">Glycosyltransferase</keyword>
<feature type="transmembrane region" description="Helical" evidence="4">
    <location>
        <begin position="164"/>
        <end position="185"/>
    </location>
</feature>
<feature type="transmembrane region" description="Helical" evidence="4">
    <location>
        <begin position="482"/>
        <end position="504"/>
    </location>
</feature>
<feature type="transmembrane region" description="Helical" evidence="4">
    <location>
        <begin position="101"/>
        <end position="123"/>
    </location>
</feature>
<keyword evidence="2 6" id="KW-0808">Transferase</keyword>
<evidence type="ECO:0000256" key="4">
    <source>
        <dbReference type="SAM" id="Phobius"/>
    </source>
</evidence>
<comment type="caution">
    <text evidence="6">The sequence shown here is derived from an EMBL/GenBank/DDBJ whole genome shotgun (WGS) entry which is preliminary data.</text>
</comment>
<name>M0D6K5_HALPD</name>
<dbReference type="PATRIC" id="fig|1227487.5.peg.1977"/>
<feature type="transmembrane region" description="Helical" evidence="4">
    <location>
        <begin position="135"/>
        <end position="158"/>
    </location>
</feature>
<dbReference type="InterPro" id="IPR001173">
    <property type="entry name" value="Glyco_trans_2-like"/>
</dbReference>
<dbReference type="Gene3D" id="3.90.550.10">
    <property type="entry name" value="Spore Coat Polysaccharide Biosynthesis Protein SpsA, Chain A"/>
    <property type="match status" value="1"/>
</dbReference>
<feature type="domain" description="Glycosyltransferase 2-like" evidence="5">
    <location>
        <begin position="206"/>
        <end position="371"/>
    </location>
</feature>
<keyword evidence="4" id="KW-0812">Transmembrane</keyword>
<feature type="transmembrane region" description="Helical" evidence="4">
    <location>
        <begin position="454"/>
        <end position="476"/>
    </location>
</feature>
<evidence type="ECO:0000256" key="1">
    <source>
        <dbReference type="ARBA" id="ARBA00022676"/>
    </source>
</evidence>
<dbReference type="PANTHER" id="PTHR43630">
    <property type="entry name" value="POLY-BETA-1,6-N-ACETYL-D-GLUCOSAMINE SYNTHASE"/>
    <property type="match status" value="1"/>
</dbReference>
<evidence type="ECO:0000256" key="3">
    <source>
        <dbReference type="SAM" id="MobiDB-lite"/>
    </source>
</evidence>
<organism evidence="6 7">
    <name type="scientific">Halogeometricum pallidum JCM 14848</name>
    <dbReference type="NCBI Taxonomy" id="1227487"/>
    <lineage>
        <taxon>Archaea</taxon>
        <taxon>Methanobacteriati</taxon>
        <taxon>Methanobacteriota</taxon>
        <taxon>Stenosarchaea group</taxon>
        <taxon>Halobacteria</taxon>
        <taxon>Halobacteriales</taxon>
        <taxon>Haloferacaceae</taxon>
        <taxon>Halogeometricum</taxon>
    </lineage>
</organism>
<dbReference type="eggNOG" id="arCOG01389">
    <property type="taxonomic scope" value="Archaea"/>
</dbReference>
<dbReference type="OrthoDB" id="307695at2157"/>
<feature type="transmembrane region" description="Helical" evidence="4">
    <location>
        <begin position="17"/>
        <end position="35"/>
    </location>
</feature>
<keyword evidence="4" id="KW-1133">Transmembrane helix</keyword>
<evidence type="ECO:0000313" key="7">
    <source>
        <dbReference type="Proteomes" id="UP000011513"/>
    </source>
</evidence>
<dbReference type="InParanoid" id="M0D6K5"/>
<dbReference type="Proteomes" id="UP000011513">
    <property type="component" value="Unassembled WGS sequence"/>
</dbReference>
<feature type="region of interest" description="Disordered" evidence="3">
    <location>
        <begin position="551"/>
        <end position="570"/>
    </location>
</feature>
<proteinExistence type="predicted"/>
<dbReference type="PANTHER" id="PTHR43630:SF1">
    <property type="entry name" value="POLY-BETA-1,6-N-ACETYL-D-GLUCOSAMINE SYNTHASE"/>
    <property type="match status" value="1"/>
</dbReference>
<feature type="transmembrane region" description="Helical" evidence="4">
    <location>
        <begin position="41"/>
        <end position="60"/>
    </location>
</feature>
<dbReference type="CDD" id="cd06423">
    <property type="entry name" value="CESA_like"/>
    <property type="match status" value="1"/>
</dbReference>
<feature type="transmembrane region" description="Helical" evidence="4">
    <location>
        <begin position="72"/>
        <end position="95"/>
    </location>
</feature>
<dbReference type="GO" id="GO:0016757">
    <property type="term" value="F:glycosyltransferase activity"/>
    <property type="evidence" value="ECO:0007669"/>
    <property type="project" value="UniProtKB-KW"/>
</dbReference>
<evidence type="ECO:0000256" key="2">
    <source>
        <dbReference type="ARBA" id="ARBA00022679"/>
    </source>
</evidence>
<dbReference type="Pfam" id="PF00535">
    <property type="entry name" value="Glycos_transf_2"/>
    <property type="match status" value="1"/>
</dbReference>
<gene>
    <name evidence="6" type="ORF">C474_09809</name>
</gene>
<protein>
    <submittedName>
        <fullName evidence="6">Glycosyl transferase</fullName>
    </submittedName>
</protein>
<sequence length="570" mass="60963">MAEAASSDRAARWAGRAPVQLLFLLVAVLAGMLLFPAPLVLAPLGFALVLSTLLFAAERWPQRFDRLFAARLPVPVWVAAAAFLALAFAGALSFVERLTVAAAEFALLTSLCLPWLIALAFGGDIRRAASTRLRVPTWPLTMLSLLGLTAGAVFGWRLPSAFESAVFAGFLVVSCLVAVVVPLTFAQVRSRPEPDETFGGDAPFVSVLVPAYNESGYVGACIESILASDYPADRMEVLVVDDGSTDGTYAEAAAYRDRDDRVSVYHRANGGKHAALNFALSCGRGEFVVTVDADSVLDPGALRTAVAKLDADPELGAVAGTVVIDNPEGVVGGVQALEYVLGINTLRRAFSHLGSVMVVPGCLGAFRREALVGVGGYDPDTVTEDFDLTLTLLKAGWRVELSEGVVYTEAPFSFADLLHQRLRWTRGNVQTLRKHRDVLWTPAYGSLHRFTFPLWACSLLFVPLAGMLVTATLIGAALHGTLLSVALATGYFVVVLSLVAATALDVSGGDWRLLAYVPFHVVGYRQFLDFVVFRTLVGFLRGSSERWESVARARQEPSSNAPSAGTPADD</sequence>
<keyword evidence="7" id="KW-1185">Reference proteome</keyword>
<dbReference type="InterPro" id="IPR029044">
    <property type="entry name" value="Nucleotide-diphossugar_trans"/>
</dbReference>
<dbReference type="AlphaFoldDB" id="M0D6K5"/>
<evidence type="ECO:0000259" key="5">
    <source>
        <dbReference type="Pfam" id="PF00535"/>
    </source>
</evidence>